<evidence type="ECO:0000256" key="4">
    <source>
        <dbReference type="ARBA" id="ARBA00010561"/>
    </source>
</evidence>
<dbReference type="PANTHER" id="PTHR34148">
    <property type="entry name" value="ADENOSYLCOBINAMIDE-GDP RIBAZOLETRANSFERASE"/>
    <property type="match status" value="1"/>
</dbReference>
<evidence type="ECO:0000256" key="15">
    <source>
        <dbReference type="ARBA" id="ARBA00032605"/>
    </source>
</evidence>
<evidence type="ECO:0000256" key="8">
    <source>
        <dbReference type="ARBA" id="ARBA00022573"/>
    </source>
</evidence>
<evidence type="ECO:0000256" key="3">
    <source>
        <dbReference type="ARBA" id="ARBA00004663"/>
    </source>
</evidence>
<comment type="caution">
    <text evidence="20">The sequence shown here is derived from an EMBL/GenBank/DDBJ whole genome shotgun (WGS) entry which is preliminary data.</text>
</comment>
<evidence type="ECO:0000313" key="21">
    <source>
        <dbReference type="Proteomes" id="UP000197032"/>
    </source>
</evidence>
<evidence type="ECO:0000256" key="10">
    <source>
        <dbReference type="ARBA" id="ARBA00022692"/>
    </source>
</evidence>
<comment type="subcellular location">
    <subcellularLocation>
        <location evidence="2 19">Cell membrane</location>
        <topology evidence="2 19">Multi-pass membrane protein</topology>
    </subcellularLocation>
</comment>
<dbReference type="GO" id="GO:0051073">
    <property type="term" value="F:adenosylcobinamide-GDP ribazoletransferase activity"/>
    <property type="evidence" value="ECO:0007669"/>
    <property type="project" value="UniProtKB-UniRule"/>
</dbReference>
<dbReference type="GO" id="GO:0008818">
    <property type="term" value="F:cobalamin 5'-phosphate synthase activity"/>
    <property type="evidence" value="ECO:0007669"/>
    <property type="project" value="UniProtKB-UniRule"/>
</dbReference>
<keyword evidence="21" id="KW-1185">Reference proteome</keyword>
<sequence>MEFLLALQFLTRVPVTIRSPVETRNLGRAAAYFPLIGLLIGIFSAVLYTLLTPFLTTPVSDLMVIVFQIVVTGNMHIDGLMDAADGLFSGKPREKVLEIMKDSRVGAHGVTAGCLVLLAKFVLWGQIPAAVKGEALVLVPVLGRWAQVYAATFYPYVGKGSGAGSYANYLGNREIVLASLFTLGTIMFLLGLKGSLLAGAVLSGTAILGLYVSKRIGGITGDILGALNECVEVLGLLILQFLG</sequence>
<dbReference type="GO" id="GO:0009236">
    <property type="term" value="P:cobalamin biosynthetic process"/>
    <property type="evidence" value="ECO:0007669"/>
    <property type="project" value="UniProtKB-UniRule"/>
</dbReference>
<dbReference type="RefSeq" id="WP_088552845.1">
    <property type="nucleotide sequence ID" value="NZ_BDGJ01000010.1"/>
</dbReference>
<keyword evidence="12 19" id="KW-1133">Transmembrane helix</keyword>
<evidence type="ECO:0000313" key="20">
    <source>
        <dbReference type="EMBL" id="GAW91207.1"/>
    </source>
</evidence>
<keyword evidence="11 19" id="KW-0460">Magnesium</keyword>
<evidence type="ECO:0000256" key="11">
    <source>
        <dbReference type="ARBA" id="ARBA00022842"/>
    </source>
</evidence>
<reference evidence="21" key="1">
    <citation type="journal article" date="2017" name="Appl. Environ. Microbiol.">
        <title>Genomic analysis of Calderihabitans maritimus KKC1, a thermophilic hydrogenogenic carboxydotrophic bacterium isolated from marine sediment.</title>
        <authorList>
            <person name="Omae K."/>
            <person name="Yoneda Y."/>
            <person name="Fukuyama Y."/>
            <person name="Yoshida T."/>
            <person name="Sako Y."/>
        </authorList>
    </citation>
    <scope>NUCLEOTIDE SEQUENCE [LARGE SCALE GENOMIC DNA]</scope>
    <source>
        <strain evidence="21">KKC1</strain>
    </source>
</reference>
<feature type="transmembrane region" description="Helical" evidence="19">
    <location>
        <begin position="105"/>
        <end position="123"/>
    </location>
</feature>
<evidence type="ECO:0000256" key="2">
    <source>
        <dbReference type="ARBA" id="ARBA00004651"/>
    </source>
</evidence>
<evidence type="ECO:0000256" key="19">
    <source>
        <dbReference type="HAMAP-Rule" id="MF_00719"/>
    </source>
</evidence>
<comment type="cofactor">
    <cofactor evidence="1 19">
        <name>Mg(2+)</name>
        <dbReference type="ChEBI" id="CHEBI:18420"/>
    </cofactor>
</comment>
<evidence type="ECO:0000256" key="1">
    <source>
        <dbReference type="ARBA" id="ARBA00001946"/>
    </source>
</evidence>
<comment type="function">
    <text evidence="14 19">Joins adenosylcobinamide-GDP and alpha-ribazole to generate adenosylcobalamin (Ado-cobalamin). Also synthesizes adenosylcobalamin 5'-phosphate from adenosylcobinamide-GDP and alpha-ribazole 5'-phosphate.</text>
</comment>
<evidence type="ECO:0000256" key="9">
    <source>
        <dbReference type="ARBA" id="ARBA00022679"/>
    </source>
</evidence>
<comment type="caution">
    <text evidence="19">Lacks conserved residue(s) required for the propagation of feature annotation.</text>
</comment>
<dbReference type="EMBL" id="BDGJ01000010">
    <property type="protein sequence ID" value="GAW91207.1"/>
    <property type="molecule type" value="Genomic_DNA"/>
</dbReference>
<dbReference type="InterPro" id="IPR003805">
    <property type="entry name" value="CobS"/>
</dbReference>
<evidence type="ECO:0000256" key="5">
    <source>
        <dbReference type="ARBA" id="ARBA00013200"/>
    </source>
</evidence>
<gene>
    <name evidence="19" type="primary">cobS</name>
    <name evidence="20" type="ORF">KKC1_03690</name>
</gene>
<dbReference type="PANTHER" id="PTHR34148:SF1">
    <property type="entry name" value="ADENOSYLCOBINAMIDE-GDP RIBAZOLETRANSFERASE"/>
    <property type="match status" value="1"/>
</dbReference>
<dbReference type="GO" id="GO:0005886">
    <property type="term" value="C:plasma membrane"/>
    <property type="evidence" value="ECO:0007669"/>
    <property type="project" value="UniProtKB-SubCell"/>
</dbReference>
<dbReference type="UniPathway" id="UPA00148">
    <property type="reaction ID" value="UER00238"/>
</dbReference>
<protein>
    <recommendedName>
        <fullName evidence="6 19">Adenosylcobinamide-GDP ribazoletransferase</fullName>
        <ecNumber evidence="5 19">2.7.8.26</ecNumber>
    </recommendedName>
    <alternativeName>
        <fullName evidence="16 19">Cobalamin synthase</fullName>
    </alternativeName>
    <alternativeName>
        <fullName evidence="15 19">Cobalamin-5'-phosphate synthase</fullName>
    </alternativeName>
</protein>
<name>A0A1Z5HP97_9FIRM</name>
<evidence type="ECO:0000256" key="14">
    <source>
        <dbReference type="ARBA" id="ARBA00025228"/>
    </source>
</evidence>
<dbReference type="HAMAP" id="MF_00719">
    <property type="entry name" value="CobS"/>
    <property type="match status" value="1"/>
</dbReference>
<evidence type="ECO:0000256" key="13">
    <source>
        <dbReference type="ARBA" id="ARBA00023136"/>
    </source>
</evidence>
<keyword evidence="9 19" id="KW-0808">Transferase</keyword>
<keyword evidence="10 19" id="KW-0812">Transmembrane</keyword>
<feature type="transmembrane region" description="Helical" evidence="19">
    <location>
        <begin position="29"/>
        <end position="50"/>
    </location>
</feature>
<dbReference type="OrthoDB" id="9794626at2"/>
<evidence type="ECO:0000256" key="17">
    <source>
        <dbReference type="ARBA" id="ARBA00048623"/>
    </source>
</evidence>
<evidence type="ECO:0000256" key="6">
    <source>
        <dbReference type="ARBA" id="ARBA00015850"/>
    </source>
</evidence>
<comment type="catalytic activity">
    <reaction evidence="18 19">
        <text>alpha-ribazole 5'-phosphate + adenosylcob(III)inamide-GDP = adenosylcob(III)alamin 5'-phosphate + GMP + H(+)</text>
        <dbReference type="Rhea" id="RHEA:23560"/>
        <dbReference type="ChEBI" id="CHEBI:15378"/>
        <dbReference type="ChEBI" id="CHEBI:57918"/>
        <dbReference type="ChEBI" id="CHEBI:58115"/>
        <dbReference type="ChEBI" id="CHEBI:60487"/>
        <dbReference type="ChEBI" id="CHEBI:60493"/>
        <dbReference type="EC" id="2.7.8.26"/>
    </reaction>
</comment>
<keyword evidence="8 19" id="KW-0169">Cobalamin biosynthesis</keyword>
<keyword evidence="7 19" id="KW-1003">Cell membrane</keyword>
<comment type="similarity">
    <text evidence="4 19">Belongs to the CobS family.</text>
</comment>
<evidence type="ECO:0000256" key="18">
    <source>
        <dbReference type="ARBA" id="ARBA00049504"/>
    </source>
</evidence>
<evidence type="ECO:0000256" key="12">
    <source>
        <dbReference type="ARBA" id="ARBA00022989"/>
    </source>
</evidence>
<dbReference type="NCBIfam" id="TIGR00317">
    <property type="entry name" value="cobS"/>
    <property type="match status" value="1"/>
</dbReference>
<evidence type="ECO:0000256" key="7">
    <source>
        <dbReference type="ARBA" id="ARBA00022475"/>
    </source>
</evidence>
<dbReference type="Proteomes" id="UP000197032">
    <property type="component" value="Unassembled WGS sequence"/>
</dbReference>
<organism evidence="20 21">
    <name type="scientific">Calderihabitans maritimus</name>
    <dbReference type="NCBI Taxonomy" id="1246530"/>
    <lineage>
        <taxon>Bacteria</taxon>
        <taxon>Bacillati</taxon>
        <taxon>Bacillota</taxon>
        <taxon>Clostridia</taxon>
        <taxon>Neomoorellales</taxon>
        <taxon>Calderihabitantaceae</taxon>
        <taxon>Calderihabitans</taxon>
    </lineage>
</organism>
<comment type="catalytic activity">
    <reaction evidence="17 19">
        <text>alpha-ribazole + adenosylcob(III)inamide-GDP = adenosylcob(III)alamin + GMP + H(+)</text>
        <dbReference type="Rhea" id="RHEA:16049"/>
        <dbReference type="ChEBI" id="CHEBI:10329"/>
        <dbReference type="ChEBI" id="CHEBI:15378"/>
        <dbReference type="ChEBI" id="CHEBI:18408"/>
        <dbReference type="ChEBI" id="CHEBI:58115"/>
        <dbReference type="ChEBI" id="CHEBI:60487"/>
        <dbReference type="EC" id="2.7.8.26"/>
    </reaction>
</comment>
<accession>A0A1Z5HP97</accession>
<comment type="pathway">
    <text evidence="3 19">Cofactor biosynthesis; adenosylcobalamin biosynthesis; adenosylcobalamin from cob(II)yrinate a,c-diamide: step 7/7.</text>
</comment>
<proteinExistence type="inferred from homology"/>
<dbReference type="AlphaFoldDB" id="A0A1Z5HP97"/>
<feature type="transmembrane region" description="Helical" evidence="19">
    <location>
        <begin position="169"/>
        <end position="190"/>
    </location>
</feature>
<dbReference type="Pfam" id="PF02654">
    <property type="entry name" value="CobS"/>
    <property type="match status" value="1"/>
</dbReference>
<evidence type="ECO:0000256" key="16">
    <source>
        <dbReference type="ARBA" id="ARBA00032853"/>
    </source>
</evidence>
<keyword evidence="13 19" id="KW-0472">Membrane</keyword>
<dbReference type="EC" id="2.7.8.26" evidence="5 19"/>